<dbReference type="PANTHER" id="PTHR14187:SF5">
    <property type="entry name" value="HEAT SHOCK 70 KDA PROTEIN 12A"/>
    <property type="match status" value="1"/>
</dbReference>
<reference evidence="3 4" key="1">
    <citation type="submission" date="2011-02" db="EMBL/GenBank/DDBJ databases">
        <title>The Genome Sequence of Sphaeroforma arctica JP610.</title>
        <authorList>
            <consortium name="The Broad Institute Genome Sequencing Platform"/>
            <person name="Russ C."/>
            <person name="Cuomo C."/>
            <person name="Young S.K."/>
            <person name="Zeng Q."/>
            <person name="Gargeya S."/>
            <person name="Alvarado L."/>
            <person name="Berlin A."/>
            <person name="Chapman S.B."/>
            <person name="Chen Z."/>
            <person name="Freedman E."/>
            <person name="Gellesch M."/>
            <person name="Goldberg J."/>
            <person name="Griggs A."/>
            <person name="Gujja S."/>
            <person name="Heilman E."/>
            <person name="Heiman D."/>
            <person name="Howarth C."/>
            <person name="Mehta T."/>
            <person name="Neiman D."/>
            <person name="Pearson M."/>
            <person name="Roberts A."/>
            <person name="Saif S."/>
            <person name="Shea T."/>
            <person name="Shenoy N."/>
            <person name="Sisk P."/>
            <person name="Stolte C."/>
            <person name="Sykes S."/>
            <person name="White J."/>
            <person name="Yandava C."/>
            <person name="Burger G."/>
            <person name="Gray M.W."/>
            <person name="Holland P.W.H."/>
            <person name="King N."/>
            <person name="Lang F.B.F."/>
            <person name="Roger A.J."/>
            <person name="Ruiz-Trillo I."/>
            <person name="Haas B."/>
            <person name="Nusbaum C."/>
            <person name="Birren B."/>
        </authorList>
    </citation>
    <scope>NUCLEOTIDE SEQUENCE [LARGE SCALE GENOMIC DNA]</scope>
    <source>
        <strain evidence="3 4">JP610</strain>
    </source>
</reference>
<dbReference type="eggNOG" id="KOG0101">
    <property type="taxonomic scope" value="Eukaryota"/>
</dbReference>
<sequence>MTMKVVAAIDLGTSNSCCGYVLETFNPPYEPICCCPGIVSDVYEKTPTALLVRRGTLEAVSFGADAITAWQNDNNSGEPPEFHIFRRFKMALYTAEPGADTVVQAEDGYSMEVGSVIRKSLKLFKESLIAKVNRENANYITDADAQIRWYVTVPAIWPETARAKMQTWAHEAGLLRAELTLEPEAAAISNLKRSSVEDQIRRNDLRKFMLVDVGGGTVDISGIQIQKMDPLQVSNLYARRGAAYGGEQVDAKFRQMLTEVIKHAGFSRMTQQVAYELSAVMDHFAACKARYGNQRVDLNRLLDALYDERYKSTQYDREAEIRSGLSNYNRSHSTNLLFRSNFLHFNDNEMQHFFQDTVDGVCSAIRAALDEHDVSMIVVTGGLSRSRFLAAAVKEQFEPVTSRNRRMRGIIESGQPSIDIARGSVIFGIDKILGNETIQSRILSRGYGVMCIDGYRPLVKMSDSVGVGETRDSYGQPATPEQTSCLIPFYTHGADPYNRDEQRQIGNLELAIRPGIDTAVGYRIYFGDTTLRMEAMGNGSNNRTDKNPKTQPVISLRSMCHEIKYLEYIIYRT</sequence>
<dbReference type="InterPro" id="IPR043129">
    <property type="entry name" value="ATPase_NBD"/>
</dbReference>
<dbReference type="GeneID" id="25911355"/>
<dbReference type="RefSeq" id="XP_014150558.1">
    <property type="nucleotide sequence ID" value="XM_014295083.1"/>
</dbReference>
<dbReference type="AlphaFoldDB" id="A0A0L0FJM1"/>
<dbReference type="Gene3D" id="3.90.640.10">
    <property type="entry name" value="Actin, Chain A, domain 4"/>
    <property type="match status" value="1"/>
</dbReference>
<evidence type="ECO:0000313" key="4">
    <source>
        <dbReference type="Proteomes" id="UP000054560"/>
    </source>
</evidence>
<keyword evidence="4" id="KW-1185">Reference proteome</keyword>
<dbReference type="Pfam" id="PF00012">
    <property type="entry name" value="HSP70"/>
    <property type="match status" value="1"/>
</dbReference>
<dbReference type="GO" id="GO:0005524">
    <property type="term" value="F:ATP binding"/>
    <property type="evidence" value="ECO:0007669"/>
    <property type="project" value="UniProtKB-KW"/>
</dbReference>
<dbReference type="GO" id="GO:0140662">
    <property type="term" value="F:ATP-dependent protein folding chaperone"/>
    <property type="evidence" value="ECO:0007669"/>
    <property type="project" value="InterPro"/>
</dbReference>
<dbReference type="SUPFAM" id="SSF53067">
    <property type="entry name" value="Actin-like ATPase domain"/>
    <property type="match status" value="2"/>
</dbReference>
<dbReference type="InterPro" id="IPR013126">
    <property type="entry name" value="Hsp_70_fam"/>
</dbReference>
<accession>A0A0L0FJM1</accession>
<organism evidence="3 4">
    <name type="scientific">Sphaeroforma arctica JP610</name>
    <dbReference type="NCBI Taxonomy" id="667725"/>
    <lineage>
        <taxon>Eukaryota</taxon>
        <taxon>Ichthyosporea</taxon>
        <taxon>Ichthyophonida</taxon>
        <taxon>Sphaeroforma</taxon>
    </lineage>
</organism>
<gene>
    <name evidence="3" type="ORF">SARC_10851</name>
</gene>
<dbReference type="EMBL" id="KQ243011">
    <property type="protein sequence ID" value="KNC76656.1"/>
    <property type="molecule type" value="Genomic_DNA"/>
</dbReference>
<dbReference type="InterPro" id="IPR018181">
    <property type="entry name" value="Heat_shock_70_CS"/>
</dbReference>
<dbReference type="OrthoDB" id="2963168at2759"/>
<dbReference type="STRING" id="667725.A0A0L0FJM1"/>
<keyword evidence="1" id="KW-0547">Nucleotide-binding</keyword>
<dbReference type="Proteomes" id="UP000054560">
    <property type="component" value="Unassembled WGS sequence"/>
</dbReference>
<evidence type="ECO:0000256" key="1">
    <source>
        <dbReference type="ARBA" id="ARBA00022741"/>
    </source>
</evidence>
<proteinExistence type="predicted"/>
<dbReference type="PROSITE" id="PS00297">
    <property type="entry name" value="HSP70_1"/>
    <property type="match status" value="1"/>
</dbReference>
<keyword evidence="2" id="KW-0067">ATP-binding</keyword>
<protein>
    <submittedName>
        <fullName evidence="3">Uncharacterized protein</fullName>
    </submittedName>
</protein>
<dbReference type="Gene3D" id="3.30.420.40">
    <property type="match status" value="2"/>
</dbReference>
<dbReference type="CDD" id="cd10229">
    <property type="entry name" value="ASKHA_NBD_HSP70_HSPA12"/>
    <property type="match status" value="1"/>
</dbReference>
<name>A0A0L0FJM1_9EUKA</name>
<evidence type="ECO:0000313" key="3">
    <source>
        <dbReference type="EMBL" id="KNC76656.1"/>
    </source>
</evidence>
<evidence type="ECO:0000256" key="2">
    <source>
        <dbReference type="ARBA" id="ARBA00022840"/>
    </source>
</evidence>
<dbReference type="PANTHER" id="PTHR14187">
    <property type="entry name" value="ALPHA KINASE/ELONGATION FACTOR 2 KINASE"/>
    <property type="match status" value="1"/>
</dbReference>